<evidence type="ECO:0000259" key="4">
    <source>
        <dbReference type="Pfam" id="PF03364"/>
    </source>
</evidence>
<keyword evidence="6" id="KW-1185">Reference proteome</keyword>
<keyword evidence="2" id="KW-1277">Toxin-antitoxin system</keyword>
<evidence type="ECO:0000313" key="6">
    <source>
        <dbReference type="Proteomes" id="UP000748752"/>
    </source>
</evidence>
<reference evidence="5 6" key="1">
    <citation type="journal article" date="2020" name="Microorganisms">
        <title>Osmotic Adaptation and Compatible Solute Biosynthesis of Phototrophic Bacteria as Revealed from Genome Analyses.</title>
        <authorList>
            <person name="Imhoff J.F."/>
            <person name="Rahn T."/>
            <person name="Kunzel S."/>
            <person name="Keller A."/>
            <person name="Neulinger S.C."/>
        </authorList>
    </citation>
    <scope>NUCLEOTIDE SEQUENCE [LARGE SCALE GENOMIC DNA]</scope>
    <source>
        <strain evidence="5 6">DSM 6210</strain>
    </source>
</reference>
<gene>
    <name evidence="5" type="ORF">CKO31_21895</name>
</gene>
<protein>
    <recommendedName>
        <fullName evidence="4">Coenzyme Q-binding protein COQ10 START domain-containing protein</fullName>
    </recommendedName>
</protein>
<dbReference type="Pfam" id="PF03364">
    <property type="entry name" value="Polyketide_cyc"/>
    <property type="match status" value="1"/>
</dbReference>
<name>A0ABS1CPR4_9GAMM</name>
<evidence type="ECO:0000256" key="3">
    <source>
        <dbReference type="SAM" id="MobiDB-lite"/>
    </source>
</evidence>
<dbReference type="InterPro" id="IPR044996">
    <property type="entry name" value="COQ10-like"/>
</dbReference>
<feature type="compositionally biased region" description="Low complexity" evidence="3">
    <location>
        <begin position="189"/>
        <end position="203"/>
    </location>
</feature>
<comment type="similarity">
    <text evidence="1">Belongs to the ribosome association toxin RatA family.</text>
</comment>
<sequence length="387" mass="41505">MPLPQRQGPPWERPLAATALARALRHRRGKDAAPTAPVAAVGAASGRDGFGTAAAASSRQGCRSHSARGLLWERPLAATALARPRGIVAARMPLPQRQWPLWERPLAATALARALRHRRGKDAAPTTPGPLWERPPAATALARPLRHRRGRDAAPTAPGATVGAASGRDGSVTALRHRRGRDAAPPAPGAAVGAASGHDGSGAAAAALSRQGCRSHGRFALSRSCQTPKIHRSRDSLLRAGHPMPSFTVSETVHHPRPAVFDLVADIERYPEFVPGWREARVLSDQGERREVEQAVGAGPVVLRFRTEARLERPERIDIQGGGGALKRLHQVWRFEEHPEGVTRVELWTDYTLRGGPAAAAAGPFFRQRTKEVVAAFRRRADAVLAG</sequence>
<dbReference type="PANTHER" id="PTHR12901:SF10">
    <property type="entry name" value="COENZYME Q-BINDING PROTEIN COQ10, MITOCHONDRIAL"/>
    <property type="match status" value="1"/>
</dbReference>
<dbReference type="PANTHER" id="PTHR12901">
    <property type="entry name" value="SPERM PROTEIN HOMOLOG"/>
    <property type="match status" value="1"/>
</dbReference>
<feature type="region of interest" description="Disordered" evidence="3">
    <location>
        <begin position="146"/>
        <end position="203"/>
    </location>
</feature>
<organism evidence="5 6">
    <name type="scientific">Thiohalocapsa halophila</name>
    <dbReference type="NCBI Taxonomy" id="69359"/>
    <lineage>
        <taxon>Bacteria</taxon>
        <taxon>Pseudomonadati</taxon>
        <taxon>Pseudomonadota</taxon>
        <taxon>Gammaproteobacteria</taxon>
        <taxon>Chromatiales</taxon>
        <taxon>Chromatiaceae</taxon>
        <taxon>Thiohalocapsa</taxon>
    </lineage>
</organism>
<proteinExistence type="inferred from homology"/>
<comment type="caution">
    <text evidence="5">The sequence shown here is derived from an EMBL/GenBank/DDBJ whole genome shotgun (WGS) entry which is preliminary data.</text>
</comment>
<dbReference type="CDD" id="cd07813">
    <property type="entry name" value="COQ10p_like"/>
    <property type="match status" value="1"/>
</dbReference>
<dbReference type="EMBL" id="NRRV01000080">
    <property type="protein sequence ID" value="MBK1633356.1"/>
    <property type="molecule type" value="Genomic_DNA"/>
</dbReference>
<evidence type="ECO:0000256" key="1">
    <source>
        <dbReference type="ARBA" id="ARBA00008918"/>
    </source>
</evidence>
<feature type="domain" description="Coenzyme Q-binding protein COQ10 START" evidence="4">
    <location>
        <begin position="253"/>
        <end position="378"/>
    </location>
</feature>
<dbReference type="RefSeq" id="WP_306341776.1">
    <property type="nucleotide sequence ID" value="NZ_NRRV01000080.1"/>
</dbReference>
<feature type="compositionally biased region" description="Low complexity" evidence="3">
    <location>
        <begin position="153"/>
        <end position="165"/>
    </location>
</feature>
<accession>A0ABS1CPR4</accession>
<dbReference type="Proteomes" id="UP000748752">
    <property type="component" value="Unassembled WGS sequence"/>
</dbReference>
<dbReference type="SUPFAM" id="SSF55961">
    <property type="entry name" value="Bet v1-like"/>
    <property type="match status" value="1"/>
</dbReference>
<evidence type="ECO:0000313" key="5">
    <source>
        <dbReference type="EMBL" id="MBK1633356.1"/>
    </source>
</evidence>
<dbReference type="InterPro" id="IPR005031">
    <property type="entry name" value="COQ10_START"/>
</dbReference>
<evidence type="ECO:0000256" key="2">
    <source>
        <dbReference type="ARBA" id="ARBA00022649"/>
    </source>
</evidence>
<dbReference type="Gene3D" id="3.30.530.20">
    <property type="match status" value="1"/>
</dbReference>
<dbReference type="InterPro" id="IPR023393">
    <property type="entry name" value="START-like_dom_sf"/>
</dbReference>